<keyword evidence="4 9" id="KW-0698">rRNA processing</keyword>
<feature type="compositionally biased region" description="Basic and acidic residues" evidence="10">
    <location>
        <begin position="131"/>
        <end position="144"/>
    </location>
</feature>
<feature type="compositionally biased region" description="Acidic residues" evidence="10">
    <location>
        <begin position="25"/>
        <end position="43"/>
    </location>
</feature>
<accession>A0A2A9P190</accession>
<evidence type="ECO:0000256" key="3">
    <source>
        <dbReference type="ARBA" id="ARBA00022517"/>
    </source>
</evidence>
<feature type="compositionally biased region" description="Basic residues" evidence="10">
    <location>
        <begin position="281"/>
        <end position="294"/>
    </location>
</feature>
<keyword evidence="6 9" id="KW-0539">Nucleus</keyword>
<evidence type="ECO:0000256" key="9">
    <source>
        <dbReference type="RuleBase" id="RU368027"/>
    </source>
</evidence>
<evidence type="ECO:0000313" key="11">
    <source>
        <dbReference type="EMBL" id="PFH54436.1"/>
    </source>
</evidence>
<dbReference type="GO" id="GO:0005730">
    <property type="term" value="C:nucleolus"/>
    <property type="evidence" value="ECO:0007669"/>
    <property type="project" value="UniProtKB-SubCell"/>
</dbReference>
<feature type="region of interest" description="Disordered" evidence="10">
    <location>
        <begin position="266"/>
        <end position="314"/>
    </location>
</feature>
<dbReference type="GO" id="GO:0030686">
    <property type="term" value="C:90S preribosome"/>
    <property type="evidence" value="ECO:0007669"/>
    <property type="project" value="TreeGrafter"/>
</dbReference>
<comment type="subcellular location">
    <subcellularLocation>
        <location evidence="1 9">Nucleus</location>
        <location evidence="1 9">Nucleolus</location>
    </subcellularLocation>
</comment>
<feature type="compositionally biased region" description="Acidic residues" evidence="10">
    <location>
        <begin position="1"/>
        <end position="15"/>
    </location>
</feature>
<dbReference type="OrthoDB" id="448446at2759"/>
<name>A0A2A9P190_9AGAR</name>
<proteinExistence type="inferred from homology"/>
<dbReference type="Proteomes" id="UP000242287">
    <property type="component" value="Unassembled WGS sequence"/>
</dbReference>
<evidence type="ECO:0000256" key="6">
    <source>
        <dbReference type="ARBA" id="ARBA00023242"/>
    </source>
</evidence>
<evidence type="ECO:0000256" key="10">
    <source>
        <dbReference type="SAM" id="MobiDB-lite"/>
    </source>
</evidence>
<protein>
    <recommendedName>
        <fullName evidence="9">rRNA biogenesis protein RRP36</fullName>
    </recommendedName>
</protein>
<feature type="compositionally biased region" description="Acidic residues" evidence="10">
    <location>
        <begin position="71"/>
        <end position="86"/>
    </location>
</feature>
<dbReference type="GO" id="GO:0000462">
    <property type="term" value="P:maturation of SSU-rRNA from tricistronic rRNA transcript (SSU-rRNA, 5.8S rRNA, LSU-rRNA)"/>
    <property type="evidence" value="ECO:0007669"/>
    <property type="project" value="TreeGrafter"/>
</dbReference>
<comment type="subunit">
    <text evidence="9">Associates with 90S and pre-40S pre-ribosomal particles.</text>
</comment>
<dbReference type="Pfam" id="PF06102">
    <property type="entry name" value="RRP36"/>
    <property type="match status" value="1"/>
</dbReference>
<keyword evidence="7 9" id="KW-0687">Ribonucleoprotein</keyword>
<keyword evidence="3 9" id="KW-0690">Ribosome biogenesis</keyword>
<feature type="region of interest" description="Disordered" evidence="10">
    <location>
        <begin position="1"/>
        <end position="46"/>
    </location>
</feature>
<sequence>MSTETENEDEDEEDADAPRVAQWVDSDELEELEESEGESEGDIEPMGVVYLSSLPFGTLRKAQYALTQAEVESDSDSDEESDDSQATEEHVPKKVEKVEWSLKPKSDIPKRRNKHAPVETTSKKPVTRRRTVIETKRQQPRDPRFLAVAGEFSAEKYQKNYGFLIETRRNELNTIKENLKRARRMLSSSPRNQRAEWENEVKRLEATVKRGESAVNKDKQEEIEREALRKVAKEERQKRKEGKQGWWMKNSEKKKVVMEARYKALETEGGRKAVKKAIEKKQKKIGQKEKRSRPRVGTSAREDGREGKRRKTGI</sequence>
<evidence type="ECO:0000256" key="1">
    <source>
        <dbReference type="ARBA" id="ARBA00004604"/>
    </source>
</evidence>
<dbReference type="EMBL" id="KZ301969">
    <property type="protein sequence ID" value="PFH54436.1"/>
    <property type="molecule type" value="Genomic_DNA"/>
</dbReference>
<dbReference type="PANTHER" id="PTHR21738">
    <property type="entry name" value="RIBOSOMAL RNA PROCESSING PROTEIN 36 HOMOLOG"/>
    <property type="match status" value="1"/>
</dbReference>
<feature type="region of interest" description="Disordered" evidence="10">
    <location>
        <begin position="67"/>
        <end position="146"/>
    </location>
</feature>
<dbReference type="InterPro" id="IPR009292">
    <property type="entry name" value="RRP36"/>
</dbReference>
<organism evidence="11 12">
    <name type="scientific">Amanita thiersii Skay4041</name>
    <dbReference type="NCBI Taxonomy" id="703135"/>
    <lineage>
        <taxon>Eukaryota</taxon>
        <taxon>Fungi</taxon>
        <taxon>Dikarya</taxon>
        <taxon>Basidiomycota</taxon>
        <taxon>Agaricomycotina</taxon>
        <taxon>Agaricomycetes</taxon>
        <taxon>Agaricomycetidae</taxon>
        <taxon>Agaricales</taxon>
        <taxon>Pluteineae</taxon>
        <taxon>Amanitaceae</taxon>
        <taxon>Amanita</taxon>
    </lineage>
</organism>
<reference evidence="11 12" key="1">
    <citation type="submission" date="2014-02" db="EMBL/GenBank/DDBJ databases">
        <title>Transposable element dynamics among asymbiotic and ectomycorrhizal Amanita fungi.</title>
        <authorList>
            <consortium name="DOE Joint Genome Institute"/>
            <person name="Hess J."/>
            <person name="Skrede I."/>
            <person name="Wolfe B."/>
            <person name="LaButti K."/>
            <person name="Ohm R.A."/>
            <person name="Grigoriev I.V."/>
            <person name="Pringle A."/>
        </authorList>
    </citation>
    <scope>NUCLEOTIDE SEQUENCE [LARGE SCALE GENOMIC DNA]</scope>
    <source>
        <strain evidence="11 12">SKay4041</strain>
    </source>
</reference>
<keyword evidence="12" id="KW-1185">Reference proteome</keyword>
<feature type="compositionally biased region" description="Basic and acidic residues" evidence="10">
    <location>
        <begin position="87"/>
        <end position="110"/>
    </location>
</feature>
<evidence type="ECO:0000256" key="8">
    <source>
        <dbReference type="ARBA" id="ARBA00025053"/>
    </source>
</evidence>
<evidence type="ECO:0000313" key="12">
    <source>
        <dbReference type="Proteomes" id="UP000242287"/>
    </source>
</evidence>
<keyword evidence="5" id="KW-0175">Coiled coil</keyword>
<evidence type="ECO:0000256" key="7">
    <source>
        <dbReference type="ARBA" id="ARBA00023274"/>
    </source>
</evidence>
<dbReference type="AlphaFoldDB" id="A0A2A9P190"/>
<feature type="region of interest" description="Disordered" evidence="10">
    <location>
        <begin position="232"/>
        <end position="252"/>
    </location>
</feature>
<comment type="similarity">
    <text evidence="2 9">Belongs to the RRP36 family.</text>
</comment>
<gene>
    <name evidence="11" type="ORF">AMATHDRAFT_135184</name>
</gene>
<feature type="compositionally biased region" description="Basic and acidic residues" evidence="10">
    <location>
        <begin position="266"/>
        <end position="280"/>
    </location>
</feature>
<evidence type="ECO:0000256" key="5">
    <source>
        <dbReference type="ARBA" id="ARBA00023054"/>
    </source>
</evidence>
<evidence type="ECO:0000256" key="4">
    <source>
        <dbReference type="ARBA" id="ARBA00022552"/>
    </source>
</evidence>
<evidence type="ECO:0000256" key="2">
    <source>
        <dbReference type="ARBA" id="ARBA00009418"/>
    </source>
</evidence>
<dbReference type="STRING" id="703135.A0A2A9P190"/>
<dbReference type="PANTHER" id="PTHR21738:SF0">
    <property type="entry name" value="RIBOSOMAL RNA PROCESSING PROTEIN 36 HOMOLOG"/>
    <property type="match status" value="1"/>
</dbReference>
<comment type="function">
    <text evidence="8 9">Component of the 90S pre-ribosome involved in the maturation of rRNAs. Required for early cleavages of the pre-RNAs in the 40S ribosomal subunit maturation pathway.</text>
</comment>